<comment type="caution">
    <text evidence="1">The sequence shown here is derived from an EMBL/GenBank/DDBJ whole genome shotgun (WGS) entry which is preliminary data.</text>
</comment>
<reference evidence="1" key="1">
    <citation type="journal article" date="2015" name="Nature">
        <title>Complex archaea that bridge the gap between prokaryotes and eukaryotes.</title>
        <authorList>
            <person name="Spang A."/>
            <person name="Saw J.H."/>
            <person name="Jorgensen S.L."/>
            <person name="Zaremba-Niedzwiedzka K."/>
            <person name="Martijn J."/>
            <person name="Lind A.E."/>
            <person name="van Eijk R."/>
            <person name="Schleper C."/>
            <person name="Guy L."/>
            <person name="Ettema T.J."/>
        </authorList>
    </citation>
    <scope>NUCLEOTIDE SEQUENCE</scope>
</reference>
<protein>
    <submittedName>
        <fullName evidence="1">Uncharacterized protein</fullName>
    </submittedName>
</protein>
<dbReference type="AlphaFoldDB" id="A0A0F9IPZ9"/>
<evidence type="ECO:0000313" key="1">
    <source>
        <dbReference type="EMBL" id="KKM21974.1"/>
    </source>
</evidence>
<proteinExistence type="predicted"/>
<name>A0A0F9IPZ9_9ZZZZ</name>
<sequence>MVIEGNKLYFWIEFDEYSKPRKTARYCIDCKRIEIAVIEETTFKSVDDRYGKTVFFKDVQRYGIQPTSVWSDFYKIACKDGMPKKPSQIGRGLLKHNKNFF</sequence>
<dbReference type="EMBL" id="LAZR01013433">
    <property type="protein sequence ID" value="KKM21974.1"/>
    <property type="molecule type" value="Genomic_DNA"/>
</dbReference>
<organism evidence="1">
    <name type="scientific">marine sediment metagenome</name>
    <dbReference type="NCBI Taxonomy" id="412755"/>
    <lineage>
        <taxon>unclassified sequences</taxon>
        <taxon>metagenomes</taxon>
        <taxon>ecological metagenomes</taxon>
    </lineage>
</organism>
<gene>
    <name evidence="1" type="ORF">LCGC14_1629980</name>
</gene>
<accession>A0A0F9IPZ9</accession>